<feature type="domain" description="Nitroreductase" evidence="1">
    <location>
        <begin position="8"/>
        <end position="180"/>
    </location>
</feature>
<dbReference type="eggNOG" id="COG0778">
    <property type="taxonomic scope" value="Bacteria"/>
</dbReference>
<dbReference type="Proteomes" id="UP000003639">
    <property type="component" value="Unassembled WGS sequence"/>
</dbReference>
<dbReference type="PANTHER" id="PTHR23026">
    <property type="entry name" value="NADPH NITROREDUCTASE"/>
    <property type="match status" value="1"/>
</dbReference>
<name>A6NZX3_9FIRM</name>
<comment type="caution">
    <text evidence="2">The sequence shown here is derived from an EMBL/GenBank/DDBJ whole genome shotgun (WGS) entry which is preliminary data.</text>
</comment>
<sequence>MNEMLDLIRTRRSVRDYDPRPVEDEKVRAVLEAGLLAPSAHDSRPWHFAVVSTPEGKERLRSGLAAPFRRDMEAAGLPPETVAERLARSQRIFRAAPVLIVAFAPAKLPHNPLDRTGGLEEVLEIQSGALACGQMLLAAHSLGLGMCWFAAPMFCPDEVCGACGMDPARWRPRCLLTLGYPAPGSTPKNKPPVRPEDYLTFL</sequence>
<dbReference type="InterPro" id="IPR000415">
    <property type="entry name" value="Nitroreductase-like"/>
</dbReference>
<evidence type="ECO:0000313" key="2">
    <source>
        <dbReference type="EMBL" id="EDM98476.1"/>
    </source>
</evidence>
<dbReference type="AlphaFoldDB" id="A6NZX3"/>
<dbReference type="RefSeq" id="WP_006574278.1">
    <property type="nucleotide sequence ID" value="NZ_AAXG02000034.1"/>
</dbReference>
<dbReference type="PANTHER" id="PTHR23026:SF123">
    <property type="entry name" value="NAD(P)H NITROREDUCTASE RV3131-RELATED"/>
    <property type="match status" value="1"/>
</dbReference>
<dbReference type="Pfam" id="PF00881">
    <property type="entry name" value="Nitroreductase"/>
    <property type="match status" value="1"/>
</dbReference>
<gene>
    <name evidence="2" type="ORF">BACCAP_03777</name>
</gene>
<dbReference type="Gene3D" id="3.40.109.10">
    <property type="entry name" value="NADH Oxidase"/>
    <property type="match status" value="1"/>
</dbReference>
<dbReference type="GO" id="GO:0016491">
    <property type="term" value="F:oxidoreductase activity"/>
    <property type="evidence" value="ECO:0007669"/>
    <property type="project" value="InterPro"/>
</dbReference>
<dbReference type="STRING" id="411467.BACCAP_03777"/>
<keyword evidence="3" id="KW-1185">Reference proteome</keyword>
<proteinExistence type="predicted"/>
<dbReference type="InterPro" id="IPR029479">
    <property type="entry name" value="Nitroreductase"/>
</dbReference>
<organism evidence="2 3">
    <name type="scientific">Pseudoflavonifractor capillosus ATCC 29799</name>
    <dbReference type="NCBI Taxonomy" id="411467"/>
    <lineage>
        <taxon>Bacteria</taxon>
        <taxon>Bacillati</taxon>
        <taxon>Bacillota</taxon>
        <taxon>Clostridia</taxon>
        <taxon>Eubacteriales</taxon>
        <taxon>Oscillospiraceae</taxon>
        <taxon>Pseudoflavonifractor</taxon>
    </lineage>
</organism>
<dbReference type="InterPro" id="IPR050627">
    <property type="entry name" value="Nitroreductase/BluB"/>
</dbReference>
<reference evidence="2 3" key="1">
    <citation type="submission" date="2007-04" db="EMBL/GenBank/DDBJ databases">
        <authorList>
            <person name="Fulton L."/>
            <person name="Clifton S."/>
            <person name="Fulton B."/>
            <person name="Xu J."/>
            <person name="Minx P."/>
            <person name="Pepin K.H."/>
            <person name="Johnson M."/>
            <person name="Thiruvilangam P."/>
            <person name="Bhonagiri V."/>
            <person name="Nash W.E."/>
            <person name="Mardis E.R."/>
            <person name="Wilson R.K."/>
        </authorList>
    </citation>
    <scope>NUCLEOTIDE SEQUENCE [LARGE SCALE GENOMIC DNA]</scope>
    <source>
        <strain evidence="2 3">ATCC 29799</strain>
    </source>
</reference>
<evidence type="ECO:0000259" key="1">
    <source>
        <dbReference type="Pfam" id="PF00881"/>
    </source>
</evidence>
<protein>
    <submittedName>
        <fullName evidence="2">Putative F420 biosynthesis protein FbiB domain protein</fullName>
    </submittedName>
</protein>
<reference evidence="2 3" key="2">
    <citation type="submission" date="2007-06" db="EMBL/GenBank/DDBJ databases">
        <title>Draft genome sequence of Pseudoflavonifractor capillosus ATCC 29799.</title>
        <authorList>
            <person name="Sudarsanam P."/>
            <person name="Ley R."/>
            <person name="Guruge J."/>
            <person name="Turnbaugh P.J."/>
            <person name="Mahowald M."/>
            <person name="Liep D."/>
            <person name="Gordon J."/>
        </authorList>
    </citation>
    <scope>NUCLEOTIDE SEQUENCE [LARGE SCALE GENOMIC DNA]</scope>
    <source>
        <strain evidence="2 3">ATCC 29799</strain>
    </source>
</reference>
<dbReference type="EMBL" id="AAXG02000034">
    <property type="protein sequence ID" value="EDM98476.1"/>
    <property type="molecule type" value="Genomic_DNA"/>
</dbReference>
<dbReference type="SUPFAM" id="SSF55469">
    <property type="entry name" value="FMN-dependent nitroreductase-like"/>
    <property type="match status" value="1"/>
</dbReference>
<dbReference type="OrthoDB" id="9783470at2"/>
<accession>A6NZX3</accession>
<evidence type="ECO:0000313" key="3">
    <source>
        <dbReference type="Proteomes" id="UP000003639"/>
    </source>
</evidence>